<evidence type="ECO:0000256" key="2">
    <source>
        <dbReference type="ARBA" id="ARBA00012438"/>
    </source>
</evidence>
<dbReference type="SUPFAM" id="SSF52172">
    <property type="entry name" value="CheY-like"/>
    <property type="match status" value="2"/>
</dbReference>
<evidence type="ECO:0000256" key="5">
    <source>
        <dbReference type="SAM" id="Coils"/>
    </source>
</evidence>
<feature type="coiled-coil region" evidence="5">
    <location>
        <begin position="264"/>
        <end position="291"/>
    </location>
</feature>
<feature type="domain" description="PAS" evidence="8">
    <location>
        <begin position="150"/>
        <end position="196"/>
    </location>
</feature>
<feature type="domain" description="PAS" evidence="8">
    <location>
        <begin position="407"/>
        <end position="451"/>
    </location>
</feature>
<dbReference type="CDD" id="cd00082">
    <property type="entry name" value="HisKA"/>
    <property type="match status" value="1"/>
</dbReference>
<feature type="domain" description="Response regulatory" evidence="7">
    <location>
        <begin position="1055"/>
        <end position="1176"/>
    </location>
</feature>
<dbReference type="CDD" id="cd17546">
    <property type="entry name" value="REC_hyHK_CKI1_RcsC-like"/>
    <property type="match status" value="1"/>
</dbReference>
<evidence type="ECO:0000259" key="6">
    <source>
        <dbReference type="PROSITE" id="PS50109"/>
    </source>
</evidence>
<dbReference type="InterPro" id="IPR003661">
    <property type="entry name" value="HisK_dim/P_dom"/>
</dbReference>
<dbReference type="Pfam" id="PF08448">
    <property type="entry name" value="PAS_4"/>
    <property type="match status" value="2"/>
</dbReference>
<dbReference type="Pfam" id="PF00989">
    <property type="entry name" value="PAS"/>
    <property type="match status" value="1"/>
</dbReference>
<dbReference type="InterPro" id="IPR003594">
    <property type="entry name" value="HATPase_dom"/>
</dbReference>
<feature type="domain" description="Response regulatory" evidence="7">
    <location>
        <begin position="1221"/>
        <end position="1339"/>
    </location>
</feature>
<evidence type="ECO:0000313" key="11">
    <source>
        <dbReference type="Proteomes" id="UP000309667"/>
    </source>
</evidence>
<dbReference type="CDD" id="cd16922">
    <property type="entry name" value="HATPase_EvgS-ArcB-TorS-like"/>
    <property type="match status" value="1"/>
</dbReference>
<dbReference type="Pfam" id="PF00072">
    <property type="entry name" value="Response_reg"/>
    <property type="match status" value="2"/>
</dbReference>
<keyword evidence="3 4" id="KW-0597">Phosphoprotein</keyword>
<dbReference type="SMART" id="SM00387">
    <property type="entry name" value="HATPase_c"/>
    <property type="match status" value="1"/>
</dbReference>
<dbReference type="InterPro" id="IPR000014">
    <property type="entry name" value="PAS"/>
</dbReference>
<dbReference type="Gene3D" id="1.10.287.130">
    <property type="match status" value="1"/>
</dbReference>
<name>A0ABY2QWT9_9HYPH</name>
<dbReference type="SMART" id="SM00448">
    <property type="entry name" value="REC"/>
    <property type="match status" value="2"/>
</dbReference>
<accession>A0ABY2QWT9</accession>
<dbReference type="InterPro" id="IPR013656">
    <property type="entry name" value="PAS_4"/>
</dbReference>
<dbReference type="Pfam" id="PF12860">
    <property type="entry name" value="PAS_7"/>
    <property type="match status" value="3"/>
</dbReference>
<reference evidence="10 11" key="1">
    <citation type="submission" date="2019-04" db="EMBL/GenBank/DDBJ databases">
        <title>Genome sequence of strain 7209-2.</title>
        <authorList>
            <person name="Gao J."/>
            <person name="Sun J."/>
        </authorList>
    </citation>
    <scope>NUCLEOTIDE SEQUENCE [LARGE SCALE GENOMIC DNA]</scope>
    <source>
        <strain evidence="10 11">7209-2</strain>
    </source>
</reference>
<dbReference type="InterPro" id="IPR036890">
    <property type="entry name" value="HATPase_C_sf"/>
</dbReference>
<dbReference type="SUPFAM" id="SSF47384">
    <property type="entry name" value="Homodimeric domain of signal transducing histidine kinase"/>
    <property type="match status" value="1"/>
</dbReference>
<dbReference type="InterPro" id="IPR001789">
    <property type="entry name" value="Sig_transdc_resp-reg_receiver"/>
</dbReference>
<dbReference type="SUPFAM" id="SSF55874">
    <property type="entry name" value="ATPase domain of HSP90 chaperone/DNA topoisomerase II/histidine kinase"/>
    <property type="match status" value="1"/>
</dbReference>
<dbReference type="InterPro" id="IPR000700">
    <property type="entry name" value="PAS-assoc_C"/>
</dbReference>
<feature type="domain" description="Histidine kinase" evidence="6">
    <location>
        <begin position="816"/>
        <end position="1037"/>
    </location>
</feature>
<dbReference type="Proteomes" id="UP000309667">
    <property type="component" value="Unassembled WGS sequence"/>
</dbReference>
<dbReference type="InterPro" id="IPR035965">
    <property type="entry name" value="PAS-like_dom_sf"/>
</dbReference>
<dbReference type="SMART" id="SM00388">
    <property type="entry name" value="HisKA"/>
    <property type="match status" value="1"/>
</dbReference>
<dbReference type="PROSITE" id="PS50110">
    <property type="entry name" value="RESPONSE_REGULATORY"/>
    <property type="match status" value="2"/>
</dbReference>
<dbReference type="Pfam" id="PF02518">
    <property type="entry name" value="HATPase_c"/>
    <property type="match status" value="1"/>
</dbReference>
<dbReference type="InterPro" id="IPR011006">
    <property type="entry name" value="CheY-like_superfamily"/>
</dbReference>
<evidence type="ECO:0000259" key="7">
    <source>
        <dbReference type="PROSITE" id="PS50110"/>
    </source>
</evidence>
<evidence type="ECO:0000313" key="10">
    <source>
        <dbReference type="EMBL" id="THV15516.1"/>
    </source>
</evidence>
<protein>
    <recommendedName>
        <fullName evidence="2">histidine kinase</fullName>
        <ecNumber evidence="2">2.7.13.3</ecNumber>
    </recommendedName>
</protein>
<dbReference type="PRINTS" id="PR00344">
    <property type="entry name" value="BCTRLSENSOR"/>
</dbReference>
<evidence type="ECO:0000256" key="1">
    <source>
        <dbReference type="ARBA" id="ARBA00000085"/>
    </source>
</evidence>
<feature type="modified residue" description="4-aspartylphosphate" evidence="4">
    <location>
        <position position="1109"/>
    </location>
</feature>
<proteinExistence type="predicted"/>
<organism evidence="10 11">
    <name type="scientific">Rhizobium rhizophilum</name>
    <dbReference type="NCBI Taxonomy" id="1850373"/>
    <lineage>
        <taxon>Bacteria</taxon>
        <taxon>Pseudomonadati</taxon>
        <taxon>Pseudomonadota</taxon>
        <taxon>Alphaproteobacteria</taxon>
        <taxon>Hyphomicrobiales</taxon>
        <taxon>Rhizobiaceae</taxon>
        <taxon>Rhizobium/Agrobacterium group</taxon>
        <taxon>Rhizobium</taxon>
    </lineage>
</organism>
<dbReference type="Pfam" id="PF00512">
    <property type="entry name" value="HisKA"/>
    <property type="match status" value="1"/>
</dbReference>
<evidence type="ECO:0000259" key="8">
    <source>
        <dbReference type="PROSITE" id="PS50112"/>
    </source>
</evidence>
<comment type="catalytic activity">
    <reaction evidence="1">
        <text>ATP + protein L-histidine = ADP + protein N-phospho-L-histidine.</text>
        <dbReference type="EC" id="2.7.13.3"/>
    </reaction>
</comment>
<evidence type="ECO:0000259" key="9">
    <source>
        <dbReference type="PROSITE" id="PS50113"/>
    </source>
</evidence>
<dbReference type="InterPro" id="IPR004358">
    <property type="entry name" value="Sig_transdc_His_kin-like_C"/>
</dbReference>
<sequence length="1351" mass="149894">MLTGCLPKPVIYRSVNRDLIRGSALLELVRDKIAALDLPSYVKDSELRYVAVNPAFARLHNLAPESFIGRSDREIFGADLDGYRDDRERRVLVFGEEEELHLRPFPDGPVQILRIERFFDDDDRMYLFGLMDQGIAAVSSPTAVAAALPSAALFQAVLEQYPLATYVRSADHRLLFANSAYADMVGRPIRDLVGRTEQEIFPDLGQDYFEGNSRVLGGGVTEEVQETFIRADGTRLPVLSRVGAVTGPDGERYIVGSITDLSPLREEQQKLEAARQESEALQLHLQSLMASLPVGIIVLDSDLKISFANPAAIDMAELDPPIPLVGMTYREFLMLTMGRGLASLSAGELEERVAFRMEQVIGLVEGPLIDVKTPSGRALAGGSRRMDGGRILLTYSDVSDMVQREEETLLYRATLEQMPVPVFIRDTNRRMIYVNTAYEELHGQRREDIYGLTEVELWPENGQIMKEENLRIFATGEMIEKNREVVVRDGQEISVITRLSRITTAENKHYLVGSVNDITILKKGQQALLEAQERTGALYSNMVAMLQVMPVGVVIIDRDYMVEFANEKCREIWKWPDELPLRDLSFRRYCEENHKRGWAWPGVEFEEGYRRRIAQFDVFEGSHVTELDYDDGKFVLATITRLHDRKILLTYSDLTEIRQREREITEAQQQLERLGGFVRESMRMMSQGLLMIEHGRVAEVNPSFARILDVPEDMLRAGASWRPVFQYCAERGDFGADAETVLTQWQSALQSSAAISTNFLVAGKTWVKLEATFGGDRSCVVVLTDFTELKAREAELEVLLARAEAADKAKSDFLANMSHEIRTPMNGVLGMAELLSKSELDSRQKTFVDIMVKSGNALLTIINDILDFSKIDAGQLKLRKSPFDPVEAIEDVATLLSSAAAEKDIELVVSGDESVEHTFMGDPGRFRQIVTNLLGNAIKFTEKGHVHVAVSTSGTQDGQALLTLRIEDTGIGIPPEMQAKIFEKFSQVDTSSTRRHEGTGLGLAITAGLVKLFGGRLDVSSEVGKGSAFSVELPLTIVAERRRQKELPTTVKDARVLVIDDNAVNRRIVTEQLKMWGFDGLAVPDGPTGLQILDAAHAEGLAIDAVIVDYQMPDMNGLDVARAIRNDRRFDEIALIFLTSMDMVGDDRLFESLKVQAHLMKPARANVLRGAIIDVVRTARVHGVNSARLRPSPPPLLASRPPVLQAEAVTVDKPFGDTGLRVLIAEDNAVNQIVFRQILTGSGIAYRLVGNGEEAVEAWASEPPDLILMDVSMPVMNGHQATQAIRSAEQGTGRRIPIIGVTAHALDSDREACLAAGMDDYLSKPISPELLLNKIEEWIGRPVATAVGADR</sequence>
<dbReference type="PROSITE" id="PS50113">
    <property type="entry name" value="PAC"/>
    <property type="match status" value="1"/>
</dbReference>
<dbReference type="PROSITE" id="PS50109">
    <property type="entry name" value="HIS_KIN"/>
    <property type="match status" value="1"/>
</dbReference>
<dbReference type="EC" id="2.7.13.3" evidence="2"/>
<dbReference type="Gene3D" id="3.40.50.2300">
    <property type="match status" value="2"/>
</dbReference>
<dbReference type="PANTHER" id="PTHR45339">
    <property type="entry name" value="HYBRID SIGNAL TRANSDUCTION HISTIDINE KINASE J"/>
    <property type="match status" value="1"/>
</dbReference>
<dbReference type="SMART" id="SM00091">
    <property type="entry name" value="PAS"/>
    <property type="match status" value="5"/>
</dbReference>
<dbReference type="CDD" id="cd00156">
    <property type="entry name" value="REC"/>
    <property type="match status" value="1"/>
</dbReference>
<dbReference type="Gene3D" id="3.30.565.10">
    <property type="entry name" value="Histidine kinase-like ATPase, C-terminal domain"/>
    <property type="match status" value="1"/>
</dbReference>
<keyword evidence="11" id="KW-1185">Reference proteome</keyword>
<dbReference type="InterPro" id="IPR005467">
    <property type="entry name" value="His_kinase_dom"/>
</dbReference>
<feature type="modified residue" description="4-aspartylphosphate" evidence="4">
    <location>
        <position position="1270"/>
    </location>
</feature>
<dbReference type="PROSITE" id="PS50112">
    <property type="entry name" value="PAS"/>
    <property type="match status" value="2"/>
</dbReference>
<comment type="caution">
    <text evidence="10">The sequence shown here is derived from an EMBL/GenBank/DDBJ whole genome shotgun (WGS) entry which is preliminary data.</text>
</comment>
<feature type="domain" description="PAC" evidence="9">
    <location>
        <begin position="222"/>
        <end position="273"/>
    </location>
</feature>
<evidence type="ECO:0000256" key="3">
    <source>
        <dbReference type="ARBA" id="ARBA00022553"/>
    </source>
</evidence>
<dbReference type="InterPro" id="IPR036097">
    <property type="entry name" value="HisK_dim/P_sf"/>
</dbReference>
<dbReference type="NCBIfam" id="TIGR00229">
    <property type="entry name" value="sensory_box"/>
    <property type="match status" value="2"/>
</dbReference>
<keyword evidence="5" id="KW-0175">Coiled coil</keyword>
<dbReference type="SUPFAM" id="SSF55785">
    <property type="entry name" value="PYP-like sensor domain (PAS domain)"/>
    <property type="match status" value="4"/>
</dbReference>
<dbReference type="InterPro" id="IPR013767">
    <property type="entry name" value="PAS_fold"/>
</dbReference>
<dbReference type="EMBL" id="STGT01000002">
    <property type="protein sequence ID" value="THV15516.1"/>
    <property type="molecule type" value="Genomic_DNA"/>
</dbReference>
<dbReference type="Gene3D" id="3.30.450.20">
    <property type="entry name" value="PAS domain"/>
    <property type="match status" value="5"/>
</dbReference>
<gene>
    <name evidence="10" type="ORF">E9677_09215</name>
</gene>
<dbReference type="CDD" id="cd00130">
    <property type="entry name" value="PAS"/>
    <property type="match status" value="3"/>
</dbReference>
<dbReference type="PANTHER" id="PTHR45339:SF5">
    <property type="entry name" value="HISTIDINE KINASE"/>
    <property type="match status" value="1"/>
</dbReference>
<evidence type="ECO:0000256" key="4">
    <source>
        <dbReference type="PROSITE-ProRule" id="PRU00169"/>
    </source>
</evidence>